<dbReference type="EnsemblMetazoa" id="ENSAATROPT006456">
    <property type="protein sequence ID" value="ENSAATROPP005845"/>
    <property type="gene ID" value="ENSAATROPG005234"/>
</dbReference>
<dbReference type="EnsemblMetazoa" id="AATE006311-RA">
    <property type="protein sequence ID" value="AATE006311-PA.1"/>
    <property type="gene ID" value="AATE006311"/>
</dbReference>
<organism evidence="6">
    <name type="scientific">Anopheles atroparvus</name>
    <name type="common">European mosquito</name>
    <dbReference type="NCBI Taxonomy" id="41427"/>
    <lineage>
        <taxon>Eukaryota</taxon>
        <taxon>Metazoa</taxon>
        <taxon>Ecdysozoa</taxon>
        <taxon>Arthropoda</taxon>
        <taxon>Hexapoda</taxon>
        <taxon>Insecta</taxon>
        <taxon>Pterygota</taxon>
        <taxon>Neoptera</taxon>
        <taxon>Endopterygota</taxon>
        <taxon>Diptera</taxon>
        <taxon>Nematocera</taxon>
        <taxon>Culicoidea</taxon>
        <taxon>Culicidae</taxon>
        <taxon>Anophelinae</taxon>
        <taxon>Anopheles</taxon>
    </lineage>
</organism>
<dbReference type="PANTHER" id="PTHR13200">
    <property type="entry name" value="EEF1A LYSINE METHYLTRANSFERASE 1"/>
    <property type="match status" value="1"/>
</dbReference>
<evidence type="ECO:0000256" key="2">
    <source>
        <dbReference type="ARBA" id="ARBA00022490"/>
    </source>
</evidence>
<dbReference type="HAMAP" id="MF_03187">
    <property type="entry name" value="Methyltr_EFM5"/>
    <property type="match status" value="1"/>
</dbReference>
<dbReference type="Proteomes" id="UP000075880">
    <property type="component" value="Unassembled WGS sequence"/>
</dbReference>
<dbReference type="VEuPathDB" id="VectorBase:AATE006311"/>
<dbReference type="Pfam" id="PF10237">
    <property type="entry name" value="N6-adenineMlase"/>
    <property type="match status" value="1"/>
</dbReference>
<keyword evidence="7" id="KW-1185">Reference proteome</keyword>
<keyword evidence="2 5" id="KW-0963">Cytoplasm</keyword>
<keyword evidence="3 5" id="KW-0489">Methyltransferase</keyword>
<dbReference type="GO" id="GO:0016279">
    <property type="term" value="F:protein-lysine N-methyltransferase activity"/>
    <property type="evidence" value="ECO:0007669"/>
    <property type="project" value="UniProtKB-UniRule"/>
</dbReference>
<dbReference type="GO" id="GO:0032259">
    <property type="term" value="P:methylation"/>
    <property type="evidence" value="ECO:0007669"/>
    <property type="project" value="UniProtKB-KW"/>
</dbReference>
<evidence type="ECO:0000256" key="4">
    <source>
        <dbReference type="ARBA" id="ARBA00022679"/>
    </source>
</evidence>
<evidence type="ECO:0000313" key="6">
    <source>
        <dbReference type="EnsemblMetazoa" id="AATE006311-PA.1"/>
    </source>
</evidence>
<reference evidence="7" key="1">
    <citation type="submission" date="2021-09" db="EMBL/GenBank/DDBJ databases">
        <authorList>
            <consortium name="Infravec"/>
            <person name="Campbell I L."/>
            <person name="Maslen G."/>
            <person name="Yates A."/>
        </authorList>
    </citation>
    <scope>NUCLEOTIDE SEQUENCE [LARGE SCALE GENOMIC DNA]</scope>
    <source>
        <strain evidence="7">Infravec2 EBRE</strain>
    </source>
</reference>
<reference evidence="6" key="2">
    <citation type="submission" date="2022-08" db="UniProtKB">
        <authorList>
            <consortium name="EnsemblMetazoa"/>
        </authorList>
    </citation>
    <scope>IDENTIFICATION</scope>
    <source>
        <strain evidence="6">EBRO</strain>
    </source>
</reference>
<keyword evidence="4 5" id="KW-0808">Transferase</keyword>
<dbReference type="PANTHER" id="PTHR13200:SF0">
    <property type="entry name" value="EEF1A LYSINE METHYLTRANSFERASE 1"/>
    <property type="match status" value="1"/>
</dbReference>
<evidence type="ECO:0000256" key="3">
    <source>
        <dbReference type="ARBA" id="ARBA00022603"/>
    </source>
</evidence>
<dbReference type="STRING" id="41427.A0A182IVJ4"/>
<dbReference type="InterPro" id="IPR019369">
    <property type="entry name" value="Efm5/EEF1AKMT1"/>
</dbReference>
<dbReference type="EnsemblMetazoa" id="ENSAATROPT009353">
    <property type="protein sequence ID" value="ENSAATROPP008460"/>
    <property type="gene ID" value="ENSAATROPG007616"/>
</dbReference>
<accession>A0A182IVJ4</accession>
<evidence type="ECO:0000256" key="5">
    <source>
        <dbReference type="HAMAP-Rule" id="MF_03187"/>
    </source>
</evidence>
<evidence type="ECO:0000313" key="7">
    <source>
        <dbReference type="Proteomes" id="UP000075880"/>
    </source>
</evidence>
<dbReference type="AlphaFoldDB" id="A0A182IVJ4"/>
<evidence type="ECO:0000256" key="1">
    <source>
        <dbReference type="ARBA" id="ARBA00004496"/>
    </source>
</evidence>
<comment type="function">
    <text evidence="5">S-adenosyl-L-methionine-dependent protein-lysine N-methyltransferase that methylates elongation factor 1-alpha.</text>
</comment>
<dbReference type="OrthoDB" id="206354at2759"/>
<protein>
    <recommendedName>
        <fullName evidence="5">Protein-lysine N-methyltransferase</fullName>
        <ecNumber evidence="5">2.1.1.-</ecNumber>
    </recommendedName>
</protein>
<name>A0A182IVJ4_ANOAO</name>
<proteinExistence type="inferred from homology"/>
<dbReference type="GO" id="GO:0005737">
    <property type="term" value="C:cytoplasm"/>
    <property type="evidence" value="ECO:0007669"/>
    <property type="project" value="UniProtKB-SubCell"/>
</dbReference>
<dbReference type="EC" id="2.1.1.-" evidence="5"/>
<sequence length="231" mass="26757">MASTESKTSEFPGMDDDDCLLPADTMLILQQFLQEKALKERSDDAGLEADGCFEENWQLSQFWYNESTKQKLALIVKILRENSMKTEKHFKVALLSAPSAYKHVYAVHEDVILFEYDERFAKYGDKFRKYDYNEACNPEYMEEFRNEFNLIIADPPFLSEECIQKIGVIIKKIAKQDAKVVLCSGAVVQDWAKEHLDVHVCNFRPEHERNLGNEFRSYANFDLDGILNKAS</sequence>
<comment type="similarity">
    <text evidence="5">Belongs to the class I-like SAM-binding methyltransferase superfamily. EFM5 family.</text>
</comment>
<dbReference type="InterPro" id="IPR041370">
    <property type="entry name" value="Mlase_EEF1AKMT1/ZCCHC4"/>
</dbReference>
<comment type="subcellular location">
    <subcellularLocation>
        <location evidence="1 5">Cytoplasm</location>
    </subcellularLocation>
</comment>